<dbReference type="Proteomes" id="UP001595704">
    <property type="component" value="Unassembled WGS sequence"/>
</dbReference>
<evidence type="ECO:0000313" key="2">
    <source>
        <dbReference type="EMBL" id="MFC3638717.1"/>
    </source>
</evidence>
<protein>
    <submittedName>
        <fullName evidence="2">Uncharacterized protein</fullName>
    </submittedName>
</protein>
<dbReference type="RefSeq" id="WP_191319095.1">
    <property type="nucleotide sequence ID" value="NZ_BNCG01000006.1"/>
</dbReference>
<dbReference type="EMBL" id="JBHRYC010000077">
    <property type="protein sequence ID" value="MFC3638717.1"/>
    <property type="molecule type" value="Genomic_DNA"/>
</dbReference>
<organism evidence="2 3">
    <name type="scientific">Camelimonas fluminis</name>
    <dbReference type="NCBI Taxonomy" id="1576911"/>
    <lineage>
        <taxon>Bacteria</taxon>
        <taxon>Pseudomonadati</taxon>
        <taxon>Pseudomonadota</taxon>
        <taxon>Alphaproteobacteria</taxon>
        <taxon>Hyphomicrobiales</taxon>
        <taxon>Chelatococcaceae</taxon>
        <taxon>Camelimonas</taxon>
    </lineage>
</organism>
<accession>A0ABV7UKP1</accession>
<evidence type="ECO:0000256" key="1">
    <source>
        <dbReference type="SAM" id="MobiDB-lite"/>
    </source>
</evidence>
<sequence length="124" mass="14271">MEATDTTATPGNHRIFAGNNRKNIKFFMYITIIVYRIFENISKLLESIRISITKRNKFPKNPTEFWRFNMKIRQTLTDDLRNLNNKKPGHDSVTSRPGRSIRANPVPSGGDRSGRVPIRQKTPG</sequence>
<gene>
    <name evidence="2" type="ORF">ACFONL_15325</name>
</gene>
<keyword evidence="3" id="KW-1185">Reference proteome</keyword>
<feature type="region of interest" description="Disordered" evidence="1">
    <location>
        <begin position="79"/>
        <end position="124"/>
    </location>
</feature>
<comment type="caution">
    <text evidence="2">The sequence shown here is derived from an EMBL/GenBank/DDBJ whole genome shotgun (WGS) entry which is preliminary data.</text>
</comment>
<reference evidence="3" key="1">
    <citation type="journal article" date="2019" name="Int. J. Syst. Evol. Microbiol.">
        <title>The Global Catalogue of Microorganisms (GCM) 10K type strain sequencing project: providing services to taxonomists for standard genome sequencing and annotation.</title>
        <authorList>
            <consortium name="The Broad Institute Genomics Platform"/>
            <consortium name="The Broad Institute Genome Sequencing Center for Infectious Disease"/>
            <person name="Wu L."/>
            <person name="Ma J."/>
        </authorList>
    </citation>
    <scope>NUCLEOTIDE SEQUENCE [LARGE SCALE GENOMIC DNA]</scope>
    <source>
        <strain evidence="3">KCTC 42282</strain>
    </source>
</reference>
<evidence type="ECO:0000313" key="3">
    <source>
        <dbReference type="Proteomes" id="UP001595704"/>
    </source>
</evidence>
<proteinExistence type="predicted"/>
<name>A0ABV7UKP1_9HYPH</name>